<accession>A0A382IXV7</accession>
<dbReference type="EMBL" id="UINC01070197">
    <property type="protein sequence ID" value="SVC04159.1"/>
    <property type="molecule type" value="Genomic_DNA"/>
</dbReference>
<proteinExistence type="predicted"/>
<evidence type="ECO:0000256" key="1">
    <source>
        <dbReference type="SAM" id="MobiDB-lite"/>
    </source>
</evidence>
<gene>
    <name evidence="2" type="ORF">METZ01_LOCUS257013</name>
</gene>
<reference evidence="2" key="1">
    <citation type="submission" date="2018-05" db="EMBL/GenBank/DDBJ databases">
        <authorList>
            <person name="Lanie J.A."/>
            <person name="Ng W.-L."/>
            <person name="Kazmierczak K.M."/>
            <person name="Andrzejewski T.M."/>
            <person name="Davidsen T.M."/>
            <person name="Wayne K.J."/>
            <person name="Tettelin H."/>
            <person name="Glass J.I."/>
            <person name="Rusch D."/>
            <person name="Podicherti R."/>
            <person name="Tsui H.-C.T."/>
            <person name="Winkler M.E."/>
        </authorList>
    </citation>
    <scope>NUCLEOTIDE SEQUENCE</scope>
</reference>
<feature type="region of interest" description="Disordered" evidence="1">
    <location>
        <begin position="1"/>
        <end position="26"/>
    </location>
</feature>
<protein>
    <submittedName>
        <fullName evidence="2">Uncharacterized protein</fullName>
    </submittedName>
</protein>
<evidence type="ECO:0000313" key="2">
    <source>
        <dbReference type="EMBL" id="SVC04159.1"/>
    </source>
</evidence>
<organism evidence="2">
    <name type="scientific">marine metagenome</name>
    <dbReference type="NCBI Taxonomy" id="408172"/>
    <lineage>
        <taxon>unclassified sequences</taxon>
        <taxon>metagenomes</taxon>
        <taxon>ecological metagenomes</taxon>
    </lineage>
</organism>
<sequence length="26" mass="2927">MYRGEVALATREPGYGRDDCKPVVED</sequence>
<dbReference type="AlphaFoldDB" id="A0A382IXV7"/>
<feature type="compositionally biased region" description="Basic and acidic residues" evidence="1">
    <location>
        <begin position="14"/>
        <end position="26"/>
    </location>
</feature>
<name>A0A382IXV7_9ZZZZ</name>